<protein>
    <submittedName>
        <fullName evidence="2">YggU family protein</fullName>
    </submittedName>
</protein>
<reference evidence="2" key="1">
    <citation type="submission" date="2019-10" db="EMBL/GenBank/DDBJ databases">
        <title>Metagenomic sequencing of thiosulfate-disproportionating enrichment culture.</title>
        <authorList>
            <person name="Umezawa K."/>
            <person name="Kojima H."/>
            <person name="Fukui M."/>
        </authorList>
    </citation>
    <scope>NUCLEOTIDE SEQUENCE</scope>
    <source>
        <strain evidence="2">45J</strain>
    </source>
</reference>
<accession>A0A5J4KWM7</accession>
<evidence type="ECO:0000256" key="1">
    <source>
        <dbReference type="ARBA" id="ARBA00010364"/>
    </source>
</evidence>
<dbReference type="PANTHER" id="PTHR13420">
    <property type="entry name" value="UPF0235 PROTEIN C15ORF40"/>
    <property type="match status" value="1"/>
</dbReference>
<evidence type="ECO:0000313" key="2">
    <source>
        <dbReference type="EMBL" id="GER93644.1"/>
    </source>
</evidence>
<dbReference type="EMBL" id="BLAB01000001">
    <property type="protein sequence ID" value="GER93644.1"/>
    <property type="molecule type" value="Genomic_DNA"/>
</dbReference>
<sequence length="95" mass="10381">MDLPHIKVKDGIIIQVKVTPRSSKREIAGVEGNIIRIKLTAPPVGGAANEQLIELLSKTLSIKKGNIEIVKGDSSRCKIIKIKGLSEEVLKMRIL</sequence>
<dbReference type="InterPro" id="IPR003746">
    <property type="entry name" value="DUF167"/>
</dbReference>
<dbReference type="Gene3D" id="3.30.1200.10">
    <property type="entry name" value="YggU-like"/>
    <property type="match status" value="1"/>
</dbReference>
<dbReference type="SMART" id="SM01152">
    <property type="entry name" value="DUF167"/>
    <property type="match status" value="1"/>
</dbReference>
<dbReference type="GO" id="GO:0005737">
    <property type="term" value="C:cytoplasm"/>
    <property type="evidence" value="ECO:0007669"/>
    <property type="project" value="TreeGrafter"/>
</dbReference>
<comment type="similarity">
    <text evidence="1">Belongs to the UPF0235 family.</text>
</comment>
<dbReference type="InterPro" id="IPR036591">
    <property type="entry name" value="YggU-like_sf"/>
</dbReference>
<dbReference type="HAMAP" id="MF_00634">
    <property type="entry name" value="UPF0235"/>
    <property type="match status" value="1"/>
</dbReference>
<dbReference type="PANTHER" id="PTHR13420:SF7">
    <property type="entry name" value="UPF0235 PROTEIN C15ORF40"/>
    <property type="match status" value="1"/>
</dbReference>
<proteinExistence type="inferred from homology"/>
<dbReference type="Pfam" id="PF02594">
    <property type="entry name" value="DUF167"/>
    <property type="match status" value="1"/>
</dbReference>
<name>A0A5J4KWM7_9ZZZZ</name>
<dbReference type="SUPFAM" id="SSF69786">
    <property type="entry name" value="YggU-like"/>
    <property type="match status" value="1"/>
</dbReference>
<organism evidence="2">
    <name type="scientific">hot springs metagenome</name>
    <dbReference type="NCBI Taxonomy" id="433727"/>
    <lineage>
        <taxon>unclassified sequences</taxon>
        <taxon>metagenomes</taxon>
        <taxon>ecological metagenomes</taxon>
    </lineage>
</organism>
<comment type="caution">
    <text evidence="2">The sequence shown here is derived from an EMBL/GenBank/DDBJ whole genome shotgun (WGS) entry which is preliminary data.</text>
</comment>
<dbReference type="NCBIfam" id="TIGR00251">
    <property type="entry name" value="DUF167 family protein"/>
    <property type="match status" value="1"/>
</dbReference>
<gene>
    <name evidence="2" type="ORF">A45J_1398</name>
</gene>
<dbReference type="AlphaFoldDB" id="A0A5J4KWM7"/>